<dbReference type="OrthoDB" id="1150971at2"/>
<evidence type="ECO:0000256" key="1">
    <source>
        <dbReference type="SAM" id="SignalP"/>
    </source>
</evidence>
<keyword evidence="3" id="KW-1185">Reference proteome</keyword>
<evidence type="ECO:0000313" key="2">
    <source>
        <dbReference type="EMBL" id="TXD71728.1"/>
    </source>
</evidence>
<comment type="caution">
    <text evidence="2">The sequence shown here is derived from an EMBL/GenBank/DDBJ whole genome shotgun (WGS) entry which is preliminary data.</text>
</comment>
<gene>
    <name evidence="2" type="ORF">ESU54_15800</name>
</gene>
<dbReference type="SUPFAM" id="SSF48452">
    <property type="entry name" value="TPR-like"/>
    <property type="match status" value="1"/>
</dbReference>
<proteinExistence type="predicted"/>
<reference evidence="2 3" key="1">
    <citation type="submission" date="2019-08" db="EMBL/GenBank/DDBJ databases">
        <title>Genome of Aequorivita antarctica SW49 (type strain).</title>
        <authorList>
            <person name="Bowman J.P."/>
        </authorList>
    </citation>
    <scope>NUCLEOTIDE SEQUENCE [LARGE SCALE GENOMIC DNA]</scope>
    <source>
        <strain evidence="2 3">SW49</strain>
    </source>
</reference>
<dbReference type="RefSeq" id="WP_111845419.1">
    <property type="nucleotide sequence ID" value="NZ_UEGI01000017.1"/>
</dbReference>
<dbReference type="InterPro" id="IPR011990">
    <property type="entry name" value="TPR-like_helical_dom_sf"/>
</dbReference>
<dbReference type="EMBL" id="VORT01000014">
    <property type="protein sequence ID" value="TXD71728.1"/>
    <property type="molecule type" value="Genomic_DNA"/>
</dbReference>
<keyword evidence="1" id="KW-0732">Signal</keyword>
<evidence type="ECO:0000313" key="3">
    <source>
        <dbReference type="Proteomes" id="UP000321497"/>
    </source>
</evidence>
<dbReference type="Gene3D" id="1.25.40.10">
    <property type="entry name" value="Tetratricopeptide repeat domain"/>
    <property type="match status" value="1"/>
</dbReference>
<dbReference type="Proteomes" id="UP000321497">
    <property type="component" value="Unassembled WGS sequence"/>
</dbReference>
<accession>A0A5C6YVV7</accession>
<sequence length="220" mass="24880">MQNIITYLTLFFTVLVMQAQTETTTVNADAAPTKYQQGMQKAFQLWQDDKSWEAANVFERIATAEPDNWLPPYYVAQINVINSFTEKDGTKLKAQLDKAQNFINDATAISKDNPDLLVLQAQLYTAWIVFDGQQYGMTYSAKASELYNKALALAPNNPRMILSKAEWDMGGAKYFGQSVEPYCKDIQRAIDLFATFKPAGEFYPTYGEERAKQVQAESCK</sequence>
<organism evidence="2 3">
    <name type="scientific">Aequorivita antarctica</name>
    <dbReference type="NCBI Taxonomy" id="153266"/>
    <lineage>
        <taxon>Bacteria</taxon>
        <taxon>Pseudomonadati</taxon>
        <taxon>Bacteroidota</taxon>
        <taxon>Flavobacteriia</taxon>
        <taxon>Flavobacteriales</taxon>
        <taxon>Flavobacteriaceae</taxon>
        <taxon>Aequorivita</taxon>
    </lineage>
</organism>
<protein>
    <recommendedName>
        <fullName evidence="4">Tetratricopeptide repeat protein</fullName>
    </recommendedName>
</protein>
<feature type="signal peptide" evidence="1">
    <location>
        <begin position="1"/>
        <end position="19"/>
    </location>
</feature>
<dbReference type="AlphaFoldDB" id="A0A5C6YVV7"/>
<feature type="chain" id="PRO_5023054142" description="Tetratricopeptide repeat protein" evidence="1">
    <location>
        <begin position="20"/>
        <end position="220"/>
    </location>
</feature>
<evidence type="ECO:0008006" key="4">
    <source>
        <dbReference type="Google" id="ProtNLM"/>
    </source>
</evidence>
<name>A0A5C6YVV7_9FLAO</name>